<dbReference type="InterPro" id="IPR016155">
    <property type="entry name" value="Mopterin_synth/thiamin_S_b"/>
</dbReference>
<evidence type="ECO:0000313" key="1">
    <source>
        <dbReference type="EMBL" id="MDQ1095913.1"/>
    </source>
</evidence>
<comment type="caution">
    <text evidence="1">The sequence shown here is derived from an EMBL/GenBank/DDBJ whole genome shotgun (WGS) entry which is preliminary data.</text>
</comment>
<sequence length="75" mass="8360">MEIRIIAFGQIAEITGKELLLDAVDISALKKELKERFPELEYKKFAVAVNKKITEENLALHEGDTIALMPPYSGG</sequence>
<dbReference type="InterPro" id="IPR012675">
    <property type="entry name" value="Beta-grasp_dom_sf"/>
</dbReference>
<accession>A0ABU0TIC9</accession>
<dbReference type="CDD" id="cd00754">
    <property type="entry name" value="Ubl_MoaD"/>
    <property type="match status" value="1"/>
</dbReference>
<dbReference type="Proteomes" id="UP001225072">
    <property type="component" value="Unassembled WGS sequence"/>
</dbReference>
<keyword evidence="2" id="KW-1185">Reference proteome</keyword>
<dbReference type="SUPFAM" id="SSF54285">
    <property type="entry name" value="MoaD/ThiS"/>
    <property type="match status" value="1"/>
</dbReference>
<dbReference type="RefSeq" id="WP_307447387.1">
    <property type="nucleotide sequence ID" value="NZ_JAUTAL010000001.1"/>
</dbReference>
<evidence type="ECO:0000313" key="2">
    <source>
        <dbReference type="Proteomes" id="UP001225072"/>
    </source>
</evidence>
<dbReference type="Pfam" id="PF02597">
    <property type="entry name" value="ThiS"/>
    <property type="match status" value="1"/>
</dbReference>
<reference evidence="1 2" key="1">
    <citation type="submission" date="2023-07" db="EMBL/GenBank/DDBJ databases">
        <title>Functional and genomic diversity of the sorghum phyllosphere microbiome.</title>
        <authorList>
            <person name="Shade A."/>
        </authorList>
    </citation>
    <scope>NUCLEOTIDE SEQUENCE [LARGE SCALE GENOMIC DNA]</scope>
    <source>
        <strain evidence="1 2">SORGH_AS_1064</strain>
    </source>
</reference>
<dbReference type="InterPro" id="IPR003749">
    <property type="entry name" value="ThiS/MoaD-like"/>
</dbReference>
<organism evidence="1 2">
    <name type="scientific">Chryseobacterium camelliae</name>
    <dbReference type="NCBI Taxonomy" id="1265445"/>
    <lineage>
        <taxon>Bacteria</taxon>
        <taxon>Pseudomonadati</taxon>
        <taxon>Bacteroidota</taxon>
        <taxon>Flavobacteriia</taxon>
        <taxon>Flavobacteriales</taxon>
        <taxon>Weeksellaceae</taxon>
        <taxon>Chryseobacterium group</taxon>
        <taxon>Chryseobacterium</taxon>
    </lineage>
</organism>
<protein>
    <submittedName>
        <fullName evidence="1">Molybdopterin synthase sulfur carrier subunit</fullName>
    </submittedName>
</protein>
<proteinExistence type="predicted"/>
<dbReference type="EMBL" id="JAUTAL010000001">
    <property type="protein sequence ID" value="MDQ1095913.1"/>
    <property type="molecule type" value="Genomic_DNA"/>
</dbReference>
<gene>
    <name evidence="1" type="ORF">QE404_001060</name>
</gene>
<dbReference type="Gene3D" id="3.10.20.30">
    <property type="match status" value="1"/>
</dbReference>
<name>A0ABU0TIC9_9FLAO</name>